<evidence type="ECO:0000313" key="4">
    <source>
        <dbReference type="Proteomes" id="UP000186819"/>
    </source>
</evidence>
<evidence type="ECO:0000256" key="1">
    <source>
        <dbReference type="SAM" id="MobiDB-lite"/>
    </source>
</evidence>
<dbReference type="RefSeq" id="WP_076604425.1">
    <property type="nucleotide sequence ID" value="NZ_FTMD01000025.1"/>
</dbReference>
<organism evidence="3 4">
    <name type="scientific">Aromatoleum tolulyticum</name>
    <dbReference type="NCBI Taxonomy" id="34027"/>
    <lineage>
        <taxon>Bacteria</taxon>
        <taxon>Pseudomonadati</taxon>
        <taxon>Pseudomonadota</taxon>
        <taxon>Betaproteobacteria</taxon>
        <taxon>Rhodocyclales</taxon>
        <taxon>Rhodocyclaceae</taxon>
        <taxon>Aromatoleum</taxon>
    </lineage>
</organism>
<feature type="compositionally biased region" description="Basic and acidic residues" evidence="1">
    <location>
        <begin position="98"/>
        <end position="111"/>
    </location>
</feature>
<keyword evidence="2" id="KW-0732">Signal</keyword>
<dbReference type="STRING" id="34027.SAMN05421829_12514"/>
<sequence length="359" mass="38970">MASLRLAARIVVCLALCPAAVPTATAADWQCDAGYVWRDAFPGDYVCVTPEVRDRVRRDNDLATSRRAPGSLNPGVCSPGFVAREAYAGDTTCVTPSGRERARRENELADRRRNRTGGPEGLDTCLPGFVWREASPTDFVCVDPAARQRVREENANAANTRGSRACLPGYVWREASPTDHVCVEPAEREQADLDNRAYETRARTLGGACDSYAEEAVARYNEMVARNCGFSGAHWQGNPAVHREWCTQATRAERDDVAVMRREELRRCALPAAESERPSWEQCAVSAVIANRACVNGDGSPAEIAAGRLSSVGCGANADNARLRARIGFGGRFCLSADGTTDRGCCSYEEQIVPGCLCR</sequence>
<dbReference type="AlphaFoldDB" id="A0A1N7CJQ3"/>
<feature type="signal peptide" evidence="2">
    <location>
        <begin position="1"/>
        <end position="26"/>
    </location>
</feature>
<name>A0A1N7CJQ3_9RHOO</name>
<feature type="region of interest" description="Disordered" evidence="1">
    <location>
        <begin position="96"/>
        <end position="118"/>
    </location>
</feature>
<protein>
    <submittedName>
        <fullName evidence="3">Uncharacterized protein</fullName>
    </submittedName>
</protein>
<dbReference type="Proteomes" id="UP000186819">
    <property type="component" value="Unassembled WGS sequence"/>
</dbReference>
<evidence type="ECO:0000313" key="3">
    <source>
        <dbReference type="EMBL" id="SIR63878.1"/>
    </source>
</evidence>
<dbReference type="OrthoDB" id="574237at2"/>
<keyword evidence="4" id="KW-1185">Reference proteome</keyword>
<gene>
    <name evidence="3" type="ORF">SAMN05421829_12514</name>
</gene>
<dbReference type="EMBL" id="FTMD01000025">
    <property type="protein sequence ID" value="SIR63878.1"/>
    <property type="molecule type" value="Genomic_DNA"/>
</dbReference>
<reference evidence="4" key="1">
    <citation type="submission" date="2017-01" db="EMBL/GenBank/DDBJ databases">
        <authorList>
            <person name="Varghese N."/>
            <person name="Submissions S."/>
        </authorList>
    </citation>
    <scope>NUCLEOTIDE SEQUENCE [LARGE SCALE GENOMIC DNA]</scope>
    <source>
        <strain evidence="4">ATCC 51758</strain>
    </source>
</reference>
<evidence type="ECO:0000256" key="2">
    <source>
        <dbReference type="SAM" id="SignalP"/>
    </source>
</evidence>
<feature type="chain" id="PRO_5012026300" evidence="2">
    <location>
        <begin position="27"/>
        <end position="359"/>
    </location>
</feature>
<proteinExistence type="predicted"/>
<accession>A0A1N7CJQ3</accession>